<reference evidence="3" key="1">
    <citation type="submission" date="2023-06" db="EMBL/GenBank/DDBJ databases">
        <title>Genomic of Parafulvivirga corallium.</title>
        <authorList>
            <person name="Wang G."/>
        </authorList>
    </citation>
    <scope>NUCLEOTIDE SEQUENCE</scope>
    <source>
        <strain evidence="3">BMA10</strain>
    </source>
</reference>
<dbReference type="Pfam" id="PF05170">
    <property type="entry name" value="AsmA"/>
    <property type="match status" value="1"/>
</dbReference>
<feature type="domain" description="AsmA" evidence="2">
    <location>
        <begin position="5"/>
        <end position="265"/>
    </location>
</feature>
<protein>
    <submittedName>
        <fullName evidence="3">AsmA-like C-terminal region-containing protein</fullName>
    </submittedName>
</protein>
<keyword evidence="1" id="KW-0812">Transmembrane</keyword>
<evidence type="ECO:0000259" key="2">
    <source>
        <dbReference type="Pfam" id="PF05170"/>
    </source>
</evidence>
<dbReference type="EMBL" id="JAUJEA010000001">
    <property type="protein sequence ID" value="MDN5200798.1"/>
    <property type="molecule type" value="Genomic_DNA"/>
</dbReference>
<gene>
    <name evidence="3" type="ORF">QQ008_05485</name>
</gene>
<dbReference type="Proteomes" id="UP001172082">
    <property type="component" value="Unassembled WGS sequence"/>
</dbReference>
<comment type="caution">
    <text evidence="3">The sequence shown here is derived from an EMBL/GenBank/DDBJ whole genome shotgun (WGS) entry which is preliminary data.</text>
</comment>
<dbReference type="InterPro" id="IPR052894">
    <property type="entry name" value="AsmA-related"/>
</dbReference>
<proteinExistence type="predicted"/>
<evidence type="ECO:0000313" key="4">
    <source>
        <dbReference type="Proteomes" id="UP001172082"/>
    </source>
</evidence>
<accession>A0ABT8KKP2</accession>
<dbReference type="RefSeq" id="WP_346750818.1">
    <property type="nucleotide sequence ID" value="NZ_JAUJEA010000001.1"/>
</dbReference>
<dbReference type="PANTHER" id="PTHR30441">
    <property type="entry name" value="DUF748 DOMAIN-CONTAINING PROTEIN"/>
    <property type="match status" value="1"/>
</dbReference>
<feature type="transmembrane region" description="Helical" evidence="1">
    <location>
        <begin position="12"/>
        <end position="32"/>
    </location>
</feature>
<organism evidence="3 4">
    <name type="scientific">Splendidivirga corallicola</name>
    <dbReference type="NCBI Taxonomy" id="3051826"/>
    <lineage>
        <taxon>Bacteria</taxon>
        <taxon>Pseudomonadati</taxon>
        <taxon>Bacteroidota</taxon>
        <taxon>Cytophagia</taxon>
        <taxon>Cytophagales</taxon>
        <taxon>Splendidivirgaceae</taxon>
        <taxon>Splendidivirga</taxon>
    </lineage>
</organism>
<dbReference type="PANTHER" id="PTHR30441:SF8">
    <property type="entry name" value="DUF748 DOMAIN-CONTAINING PROTEIN"/>
    <property type="match status" value="1"/>
</dbReference>
<evidence type="ECO:0000256" key="1">
    <source>
        <dbReference type="SAM" id="Phobius"/>
    </source>
</evidence>
<keyword evidence="1" id="KW-0472">Membrane</keyword>
<sequence length="837" mass="94621">MGLKKRIRKLFTYISLTVVLLLLAGIGFTMVYQDRIVNLFIEEANGYLNTPISVKKIELSVLKKFPHMAIVLEDVSMQESLPASKNHLASVKKIYLTFSLLDLIRGKYVVNQAHLEDADVQLRITKSGKLNYNIVKKNDEGAGGEFSFNFQKLKLDNIDFSYINERKNQEIILAVKSADSRFAQIGRKLDIQLKGDLESKEISIQDQAYFKDKHISLNTSFQYDLDEALLDFSPSNLKIRKSNFIVNGAYKIDKVSSIDLAVRGENTDFQTLLSLLPEKYSKRLSAYRSDGDVYFNGSIKGDLGRDKSPSLQINFGCNNASFFHPEYKKKLTNASLTGSFNHKKINDLASASLMLEGINAKIDNRGIEGSFFIENFKEPFLDCAIKASFEVGALMEFLPLEAIKEASGNIDMDVKVNGRLRDLKRVSNANRVKSSGAIKVRGLNFSLKENALAFRNFNGNLSFSNSDLTIKNLSGGVGSSDFKVSGNFKNFIALIIAKQQPIIIEADLKSRFINLDELLLDKRKISVSDRKETKYFLDITPRLSLLFNCHVEKLKFKRFNGRKIRGALRVKNQIANTNNLYFQAAGGTVRLKGSVSAKAKNALLVSTDAVFNQIHIDSIFHIFENFNQNFLVDHHLRGQIDASVQTKMGFNKHLKWFPGSLVADVQTSIKNGELNNFEPMQKVSRFIRKESLSHLRFSELRNNIRIENKTIYLPPMEVSSNVRTIEVQGTHTFDQLISYNLKVPIKNASQRDKDEAFGAIEKSGEGQSNLFLSIKGTAKDYRITYDSKAVANKIKGDLKKEGQELKNIFKNKGKKKETLELNEDEYFEFDSLDHSDN</sequence>
<evidence type="ECO:0000313" key="3">
    <source>
        <dbReference type="EMBL" id="MDN5200798.1"/>
    </source>
</evidence>
<name>A0ABT8KKP2_9BACT</name>
<keyword evidence="4" id="KW-1185">Reference proteome</keyword>
<dbReference type="InterPro" id="IPR007844">
    <property type="entry name" value="AsmA"/>
</dbReference>
<keyword evidence="1" id="KW-1133">Transmembrane helix</keyword>